<feature type="transmembrane region" description="Helical" evidence="17">
    <location>
        <begin position="371"/>
        <end position="394"/>
    </location>
</feature>
<keyword evidence="6 18" id="KW-0378">Hydrolase</keyword>
<keyword evidence="9" id="KW-0325">Glycoprotein</keyword>
<dbReference type="PANTHER" id="PTHR16631">
    <property type="entry name" value="GLUCAN 1,3-BETA-GLUCOSIDASE"/>
    <property type="match status" value="1"/>
</dbReference>
<dbReference type="InterPro" id="IPR017853">
    <property type="entry name" value="GH"/>
</dbReference>
<feature type="compositionally biased region" description="Polar residues" evidence="16">
    <location>
        <begin position="105"/>
        <end position="118"/>
    </location>
</feature>
<dbReference type="GO" id="GO:0009277">
    <property type="term" value="C:fungal-type cell wall"/>
    <property type="evidence" value="ECO:0007669"/>
    <property type="project" value="TreeGrafter"/>
</dbReference>
<evidence type="ECO:0000313" key="18">
    <source>
        <dbReference type="EMBL" id="KAF2230004.1"/>
    </source>
</evidence>
<dbReference type="AlphaFoldDB" id="A0A6A6GW37"/>
<feature type="region of interest" description="Disordered" evidence="16">
    <location>
        <begin position="277"/>
        <end position="311"/>
    </location>
</feature>
<dbReference type="GO" id="GO:0009986">
    <property type="term" value="C:cell surface"/>
    <property type="evidence" value="ECO:0007669"/>
    <property type="project" value="TreeGrafter"/>
</dbReference>
<dbReference type="GO" id="GO:0071555">
    <property type="term" value="P:cell wall organization"/>
    <property type="evidence" value="ECO:0007669"/>
    <property type="project" value="UniProtKB-KW"/>
</dbReference>
<evidence type="ECO:0000256" key="3">
    <source>
        <dbReference type="ARBA" id="ARBA00008773"/>
    </source>
</evidence>
<dbReference type="GO" id="GO:0005886">
    <property type="term" value="C:plasma membrane"/>
    <property type="evidence" value="ECO:0007669"/>
    <property type="project" value="UniProtKB-SubCell"/>
</dbReference>
<keyword evidence="17" id="KW-0812">Transmembrane</keyword>
<keyword evidence="19" id="KW-1185">Reference proteome</keyword>
<dbReference type="EMBL" id="ML991849">
    <property type="protein sequence ID" value="KAF2230004.1"/>
    <property type="molecule type" value="Genomic_DNA"/>
</dbReference>
<comment type="function">
    <text evidence="13">Glucanases play a role in cell expansion during growth, in cell-cell fusion during mating, and in spore release during sporulation. This enzyme may be involved in beta-glucan degradation. Active on laminarin and lichenan.</text>
</comment>
<evidence type="ECO:0000256" key="10">
    <source>
        <dbReference type="ARBA" id="ARBA00023277"/>
    </source>
</evidence>
<dbReference type="Gene3D" id="3.20.20.80">
    <property type="entry name" value="Glycosidases"/>
    <property type="match status" value="2"/>
</dbReference>
<keyword evidence="7" id="KW-0735">Signal-anchor</keyword>
<dbReference type="PANTHER" id="PTHR16631:SF17">
    <property type="entry name" value="GLUCAN ENDO-1,3-BETA-GLUCOSIDASE BTGC"/>
    <property type="match status" value="1"/>
</dbReference>
<evidence type="ECO:0000256" key="17">
    <source>
        <dbReference type="SAM" id="Phobius"/>
    </source>
</evidence>
<evidence type="ECO:0000256" key="14">
    <source>
        <dbReference type="ARBA" id="ARBA00042373"/>
    </source>
</evidence>
<accession>A0A6A6GW37</accession>
<comment type="catalytic activity">
    <reaction evidence="1">
        <text>Hydrolysis of (1-&gt;3)-beta-D-glucosidic linkages in (1-&gt;3)-beta-D-glucans.</text>
        <dbReference type="EC" id="3.2.1.39"/>
    </reaction>
</comment>
<feature type="compositionally biased region" description="Pro residues" evidence="16">
    <location>
        <begin position="83"/>
        <end position="93"/>
    </location>
</feature>
<protein>
    <recommendedName>
        <fullName evidence="4">glucan endo-1,3-beta-D-glucosidase</fullName>
        <ecNumber evidence="4">3.2.1.39</ecNumber>
    </recommendedName>
    <alternativeName>
        <fullName evidence="15">Endo-1,3-beta-glucanase btgC</fullName>
    </alternativeName>
    <alternativeName>
        <fullName evidence="14">Laminarinase btgC</fullName>
    </alternativeName>
</protein>
<sequence>MSSKHFRQYLPNNPEQTGFNHSTPVQPYHDPAAASRGSRSYQVAPVNTYSGGSRRQDLQQPYDYAPPSPPPPLPIPTDSSGSPTPPPPPPPHRSLPSAEYRRQRAYSNPNRQSVTTPAHDNLSEAAAGGGITGIAVGVANTHERESGVQALQDIDNLFRNGRPQQNMPDPPERQFNPDGAGYPIPPPPEFTPRNYVAHNHQDSYVPNTALAPAAYEPGISTPQRYSDHSIPLDGSSPQRYADDYAPYSDSPYNRHSARDPFASSAALGSIDPYSIADDGDDGLDAPAHDGRRRSFLNLGRPASRNQGPDGIAPAGAIGAAAGGAAAGKMFGSRNPSGSYNAVPDNSNVPGGEAEKSAWLDKQTTGNKRLKWIVGGVIGLIIVLAIVGGVVGGVLTNRKNSSSSSSGGGSSSASTQSISDSKGDLNANSPQIQALMNNPNLKKVFPGMDYTPLNAQYPDCLNNPPIQNNVTADIAVLSQLTNVVRLYGTDCNQTEMVLHAFSQLNLQPSDMKLWLGVYLNSNQTTNNRQISQMWSVLQSIPKGGASPLAGVIVGNEVLFSKYLSEEQLITTLTSVKQNLTSMGLGSLPLATSDLGDNWNSQLAQAVDVIMANVHPFFAGVTPDQAPGWTWDFWQQHDVSLDRSKPSVIAEVGWPSEGGNDCGTDDGCPNPTAGAVASVPNMNTFMEGFVCQSLKNGTNYFWFEAFDEPWKVMFNTPTDNWESKWGLMDVNRNLKPNITIPDCGGQRIG</sequence>
<dbReference type="SUPFAM" id="SSF51445">
    <property type="entry name" value="(Trans)glycosidases"/>
    <property type="match status" value="1"/>
</dbReference>
<evidence type="ECO:0000256" key="15">
    <source>
        <dbReference type="ARBA" id="ARBA00043078"/>
    </source>
</evidence>
<dbReference type="EC" id="3.2.1.39" evidence="4"/>
<reference evidence="18" key="1">
    <citation type="journal article" date="2020" name="Stud. Mycol.">
        <title>101 Dothideomycetes genomes: a test case for predicting lifestyles and emergence of pathogens.</title>
        <authorList>
            <person name="Haridas S."/>
            <person name="Albert R."/>
            <person name="Binder M."/>
            <person name="Bloem J."/>
            <person name="Labutti K."/>
            <person name="Salamov A."/>
            <person name="Andreopoulos B."/>
            <person name="Baker S."/>
            <person name="Barry K."/>
            <person name="Bills G."/>
            <person name="Bluhm B."/>
            <person name="Cannon C."/>
            <person name="Castanera R."/>
            <person name="Culley D."/>
            <person name="Daum C."/>
            <person name="Ezra D."/>
            <person name="Gonzalez J."/>
            <person name="Henrissat B."/>
            <person name="Kuo A."/>
            <person name="Liang C."/>
            <person name="Lipzen A."/>
            <person name="Lutzoni F."/>
            <person name="Magnuson J."/>
            <person name="Mondo S."/>
            <person name="Nolan M."/>
            <person name="Ohm R."/>
            <person name="Pangilinan J."/>
            <person name="Park H.-J."/>
            <person name="Ramirez L."/>
            <person name="Alfaro M."/>
            <person name="Sun H."/>
            <person name="Tritt A."/>
            <person name="Yoshinaga Y."/>
            <person name="Zwiers L.-H."/>
            <person name="Turgeon B."/>
            <person name="Goodwin S."/>
            <person name="Spatafora J."/>
            <person name="Crous P."/>
            <person name="Grigoriev I."/>
        </authorList>
    </citation>
    <scope>NUCLEOTIDE SEQUENCE</scope>
    <source>
        <strain evidence="18">Tuck. ex Michener</strain>
    </source>
</reference>
<evidence type="ECO:0000313" key="19">
    <source>
        <dbReference type="Proteomes" id="UP000800092"/>
    </source>
</evidence>
<evidence type="ECO:0000256" key="4">
    <source>
        <dbReference type="ARBA" id="ARBA00012780"/>
    </source>
</evidence>
<organism evidence="18 19">
    <name type="scientific">Viridothelium virens</name>
    <name type="common">Speckled blister lichen</name>
    <name type="synonym">Trypethelium virens</name>
    <dbReference type="NCBI Taxonomy" id="1048519"/>
    <lineage>
        <taxon>Eukaryota</taxon>
        <taxon>Fungi</taxon>
        <taxon>Dikarya</taxon>
        <taxon>Ascomycota</taxon>
        <taxon>Pezizomycotina</taxon>
        <taxon>Dothideomycetes</taxon>
        <taxon>Dothideomycetes incertae sedis</taxon>
        <taxon>Trypetheliales</taxon>
        <taxon>Trypetheliaceae</taxon>
        <taxon>Viridothelium</taxon>
    </lineage>
</organism>
<gene>
    <name evidence="18" type="ORF">EV356DRAFT_509519</name>
</gene>
<feature type="compositionally biased region" description="Polar residues" evidence="16">
    <location>
        <begin position="37"/>
        <end position="53"/>
    </location>
</feature>
<dbReference type="GO" id="GO:0000272">
    <property type="term" value="P:polysaccharide catabolic process"/>
    <property type="evidence" value="ECO:0007669"/>
    <property type="project" value="UniProtKB-KW"/>
</dbReference>
<feature type="compositionally biased region" description="Polar residues" evidence="16">
    <location>
        <begin position="10"/>
        <end position="25"/>
    </location>
</feature>
<evidence type="ECO:0000256" key="1">
    <source>
        <dbReference type="ARBA" id="ARBA00000382"/>
    </source>
</evidence>
<evidence type="ECO:0000256" key="2">
    <source>
        <dbReference type="ARBA" id="ARBA00004401"/>
    </source>
</evidence>
<keyword evidence="12" id="KW-0624">Polysaccharide degradation</keyword>
<feature type="compositionally biased region" description="Pro residues" evidence="16">
    <location>
        <begin position="64"/>
        <end position="75"/>
    </location>
</feature>
<evidence type="ECO:0000256" key="13">
    <source>
        <dbReference type="ARBA" id="ARBA00037649"/>
    </source>
</evidence>
<proteinExistence type="inferred from homology"/>
<feature type="region of interest" description="Disordered" evidence="16">
    <location>
        <begin position="1"/>
        <end position="125"/>
    </location>
</feature>
<evidence type="ECO:0000256" key="11">
    <source>
        <dbReference type="ARBA" id="ARBA00023316"/>
    </source>
</evidence>
<name>A0A6A6GW37_VIRVR</name>
<comment type="similarity">
    <text evidence="3">Belongs to the glycosyl hydrolase 17 family.</text>
</comment>
<keyword evidence="11" id="KW-0961">Cell wall biogenesis/degradation</keyword>
<evidence type="ECO:0000256" key="7">
    <source>
        <dbReference type="ARBA" id="ARBA00022968"/>
    </source>
</evidence>
<dbReference type="GO" id="GO:0005576">
    <property type="term" value="C:extracellular region"/>
    <property type="evidence" value="ECO:0007669"/>
    <property type="project" value="TreeGrafter"/>
</dbReference>
<dbReference type="InterPro" id="IPR050732">
    <property type="entry name" value="Beta-glucan_modifiers"/>
</dbReference>
<keyword evidence="10" id="KW-0119">Carbohydrate metabolism</keyword>
<comment type="subcellular location">
    <subcellularLocation>
        <location evidence="2">Cell membrane</location>
        <topology evidence="2">Single-pass type II membrane protein</topology>
    </subcellularLocation>
</comment>
<feature type="compositionally biased region" description="Low complexity" evidence="16">
    <location>
        <begin position="400"/>
        <end position="419"/>
    </location>
</feature>
<keyword evidence="5" id="KW-1003">Cell membrane</keyword>
<dbReference type="FunFam" id="3.20.20.80:FF:000151">
    <property type="entry name" value="Glucan endo-1,3-beta-glucosidase btgC"/>
    <property type="match status" value="1"/>
</dbReference>
<dbReference type="GO" id="GO:0042973">
    <property type="term" value="F:glucan endo-1,3-beta-D-glucosidase activity"/>
    <property type="evidence" value="ECO:0007669"/>
    <property type="project" value="UniProtKB-EC"/>
</dbReference>
<feature type="region of interest" description="Disordered" evidence="16">
    <location>
        <begin position="159"/>
        <end position="189"/>
    </location>
</feature>
<feature type="region of interest" description="Disordered" evidence="16">
    <location>
        <begin position="397"/>
        <end position="428"/>
    </location>
</feature>
<dbReference type="Proteomes" id="UP000800092">
    <property type="component" value="Unassembled WGS sequence"/>
</dbReference>
<evidence type="ECO:0000256" key="8">
    <source>
        <dbReference type="ARBA" id="ARBA00023136"/>
    </source>
</evidence>
<dbReference type="OrthoDB" id="68336at2759"/>
<keyword evidence="8 17" id="KW-0472">Membrane</keyword>
<evidence type="ECO:0000256" key="9">
    <source>
        <dbReference type="ARBA" id="ARBA00023180"/>
    </source>
</evidence>
<keyword evidence="17" id="KW-1133">Transmembrane helix</keyword>
<evidence type="ECO:0000256" key="16">
    <source>
        <dbReference type="SAM" id="MobiDB-lite"/>
    </source>
</evidence>
<evidence type="ECO:0000256" key="12">
    <source>
        <dbReference type="ARBA" id="ARBA00023326"/>
    </source>
</evidence>
<feature type="region of interest" description="Disordered" evidence="16">
    <location>
        <begin position="217"/>
        <end position="259"/>
    </location>
</feature>
<evidence type="ECO:0000256" key="6">
    <source>
        <dbReference type="ARBA" id="ARBA00022801"/>
    </source>
</evidence>
<evidence type="ECO:0000256" key="5">
    <source>
        <dbReference type="ARBA" id="ARBA00022475"/>
    </source>
</evidence>